<gene>
    <name evidence="2" type="ORF">BD410DRAFT_453303</name>
</gene>
<accession>A0A4Y7PVR8</accession>
<feature type="region of interest" description="Disordered" evidence="1">
    <location>
        <begin position="35"/>
        <end position="55"/>
    </location>
</feature>
<protein>
    <submittedName>
        <fullName evidence="2">Uncharacterized protein</fullName>
    </submittedName>
</protein>
<name>A0A4Y7PVR8_9AGAM</name>
<reference evidence="2 3" key="1">
    <citation type="submission" date="2018-06" db="EMBL/GenBank/DDBJ databases">
        <title>A transcriptomic atlas of mushroom development highlights an independent origin of complex multicellularity.</title>
        <authorList>
            <consortium name="DOE Joint Genome Institute"/>
            <person name="Krizsan K."/>
            <person name="Almasi E."/>
            <person name="Merenyi Z."/>
            <person name="Sahu N."/>
            <person name="Viragh M."/>
            <person name="Koszo T."/>
            <person name="Mondo S."/>
            <person name="Kiss B."/>
            <person name="Balint B."/>
            <person name="Kues U."/>
            <person name="Barry K."/>
            <person name="Hegedus J.C."/>
            <person name="Henrissat B."/>
            <person name="Johnson J."/>
            <person name="Lipzen A."/>
            <person name="Ohm R."/>
            <person name="Nagy I."/>
            <person name="Pangilinan J."/>
            <person name="Yan J."/>
            <person name="Xiong Y."/>
            <person name="Grigoriev I.V."/>
            <person name="Hibbett D.S."/>
            <person name="Nagy L.G."/>
        </authorList>
    </citation>
    <scope>NUCLEOTIDE SEQUENCE [LARGE SCALE GENOMIC DNA]</scope>
    <source>
        <strain evidence="2 3">SZMC22713</strain>
    </source>
</reference>
<evidence type="ECO:0000313" key="2">
    <source>
        <dbReference type="EMBL" id="TDL19012.1"/>
    </source>
</evidence>
<dbReference type="Proteomes" id="UP000294933">
    <property type="component" value="Unassembled WGS sequence"/>
</dbReference>
<keyword evidence="3" id="KW-1185">Reference proteome</keyword>
<organism evidence="2 3">
    <name type="scientific">Rickenella mellea</name>
    <dbReference type="NCBI Taxonomy" id="50990"/>
    <lineage>
        <taxon>Eukaryota</taxon>
        <taxon>Fungi</taxon>
        <taxon>Dikarya</taxon>
        <taxon>Basidiomycota</taxon>
        <taxon>Agaricomycotina</taxon>
        <taxon>Agaricomycetes</taxon>
        <taxon>Hymenochaetales</taxon>
        <taxon>Rickenellaceae</taxon>
        <taxon>Rickenella</taxon>
    </lineage>
</organism>
<dbReference type="EMBL" id="ML170201">
    <property type="protein sequence ID" value="TDL19012.1"/>
    <property type="molecule type" value="Genomic_DNA"/>
</dbReference>
<sequence>MRVYFCSHCCWCLSLRYCSLGRKDGDVSMGWLHGDRKQDPAHTVRPPRPGPMERDRLKKDRIDHKVDSESARDSRVTLVDLRERSLAAIKL</sequence>
<evidence type="ECO:0000256" key="1">
    <source>
        <dbReference type="SAM" id="MobiDB-lite"/>
    </source>
</evidence>
<dbReference type="AlphaFoldDB" id="A0A4Y7PVR8"/>
<dbReference type="VEuPathDB" id="FungiDB:BD410DRAFT_453303"/>
<evidence type="ECO:0000313" key="3">
    <source>
        <dbReference type="Proteomes" id="UP000294933"/>
    </source>
</evidence>
<proteinExistence type="predicted"/>